<proteinExistence type="predicted"/>
<sequence length="83" mass="9648">MKMKNAELFFMVEHLEEIPTSCILKRWTKLAKVYPRSPPMNGMENDMAQIVQYGSLISMCNRLSYYASQSSSSFMETKNEIEI</sequence>
<evidence type="ECO:0000313" key="2">
    <source>
        <dbReference type="Proteomes" id="UP000288805"/>
    </source>
</evidence>
<dbReference type="AlphaFoldDB" id="A0A438HT72"/>
<reference evidence="1 2" key="1">
    <citation type="journal article" date="2018" name="PLoS Genet.">
        <title>Population sequencing reveals clonal diversity and ancestral inbreeding in the grapevine cultivar Chardonnay.</title>
        <authorList>
            <person name="Roach M.J."/>
            <person name="Johnson D.L."/>
            <person name="Bohlmann J."/>
            <person name="van Vuuren H.J."/>
            <person name="Jones S.J."/>
            <person name="Pretorius I.S."/>
            <person name="Schmidt S.A."/>
            <person name="Borneman A.R."/>
        </authorList>
    </citation>
    <scope>NUCLEOTIDE SEQUENCE [LARGE SCALE GENOMIC DNA]</scope>
    <source>
        <strain evidence="2">cv. Chardonnay</strain>
        <tissue evidence="1">Leaf</tissue>
    </source>
</reference>
<dbReference type="EMBL" id="QGNW01000182">
    <property type="protein sequence ID" value="RVW87667.1"/>
    <property type="molecule type" value="Genomic_DNA"/>
</dbReference>
<comment type="caution">
    <text evidence="1">The sequence shown here is derived from an EMBL/GenBank/DDBJ whole genome shotgun (WGS) entry which is preliminary data.</text>
</comment>
<evidence type="ECO:0008006" key="3">
    <source>
        <dbReference type="Google" id="ProtNLM"/>
    </source>
</evidence>
<protein>
    <recommendedName>
        <fullName evidence="3">Protein FAR1-RELATED SEQUENCE</fullName>
    </recommendedName>
</protein>
<name>A0A438HT72_VITVI</name>
<organism evidence="1 2">
    <name type="scientific">Vitis vinifera</name>
    <name type="common">Grape</name>
    <dbReference type="NCBI Taxonomy" id="29760"/>
    <lineage>
        <taxon>Eukaryota</taxon>
        <taxon>Viridiplantae</taxon>
        <taxon>Streptophyta</taxon>
        <taxon>Embryophyta</taxon>
        <taxon>Tracheophyta</taxon>
        <taxon>Spermatophyta</taxon>
        <taxon>Magnoliopsida</taxon>
        <taxon>eudicotyledons</taxon>
        <taxon>Gunneridae</taxon>
        <taxon>Pentapetalae</taxon>
        <taxon>rosids</taxon>
        <taxon>Vitales</taxon>
        <taxon>Vitaceae</taxon>
        <taxon>Viteae</taxon>
        <taxon>Vitis</taxon>
    </lineage>
</organism>
<gene>
    <name evidence="1" type="ORF">CK203_041125</name>
</gene>
<evidence type="ECO:0000313" key="1">
    <source>
        <dbReference type="EMBL" id="RVW87667.1"/>
    </source>
</evidence>
<accession>A0A438HT72</accession>
<dbReference type="Proteomes" id="UP000288805">
    <property type="component" value="Unassembled WGS sequence"/>
</dbReference>